<keyword evidence="6 7" id="KW-0472">Membrane</keyword>
<dbReference type="EMBL" id="JAAXMD010000047">
    <property type="protein sequence ID" value="NKQ24373.1"/>
    <property type="molecule type" value="Genomic_DNA"/>
</dbReference>
<dbReference type="PROSITE" id="PS50850">
    <property type="entry name" value="MFS"/>
    <property type="match status" value="1"/>
</dbReference>
<feature type="transmembrane region" description="Helical" evidence="7">
    <location>
        <begin position="17"/>
        <end position="38"/>
    </location>
</feature>
<feature type="transmembrane region" description="Helical" evidence="7">
    <location>
        <begin position="271"/>
        <end position="290"/>
    </location>
</feature>
<dbReference type="InterPro" id="IPR036259">
    <property type="entry name" value="MFS_trans_sf"/>
</dbReference>
<evidence type="ECO:0000256" key="3">
    <source>
        <dbReference type="ARBA" id="ARBA00022475"/>
    </source>
</evidence>
<feature type="transmembrane region" description="Helical" evidence="7">
    <location>
        <begin position="325"/>
        <end position="348"/>
    </location>
</feature>
<keyword evidence="10" id="KW-1185">Reference proteome</keyword>
<feature type="transmembrane region" description="Helical" evidence="7">
    <location>
        <begin position="233"/>
        <end position="251"/>
    </location>
</feature>
<dbReference type="InterPro" id="IPR050171">
    <property type="entry name" value="MFS_Transporters"/>
</dbReference>
<dbReference type="InterPro" id="IPR020846">
    <property type="entry name" value="MFS_dom"/>
</dbReference>
<dbReference type="Gene3D" id="1.20.1250.20">
    <property type="entry name" value="MFS general substrate transporter like domains"/>
    <property type="match status" value="1"/>
</dbReference>
<dbReference type="Proteomes" id="UP000744032">
    <property type="component" value="Unassembled WGS sequence"/>
</dbReference>
<reference evidence="9 10" key="1">
    <citation type="submission" date="2020-04" db="EMBL/GenBank/DDBJ databases">
        <title>Genome sequence of Streptomyces galbus strain I339.</title>
        <authorList>
            <person name="Silva E.A.N."/>
            <person name="Merces M."/>
            <person name="Castelo Branco A.P.O.T."/>
            <person name="Vasconcelos P.C."/>
            <person name="Costa N.P."/>
            <person name="Marinho G.C.S."/>
            <person name="Oliveira C.J.B."/>
            <person name="Araujo D."/>
            <person name="Rodrigues Junior V.S."/>
            <person name="Almeida R."/>
            <person name="Silva Filho U.R."/>
            <person name="Andrade A.S.A."/>
            <person name="Cibulski S.P."/>
        </authorList>
    </citation>
    <scope>NUCLEOTIDE SEQUENCE [LARGE SCALE GENOMIC DNA]</scope>
    <source>
        <strain evidence="9 10">I339</strain>
    </source>
</reference>
<keyword evidence="5 7" id="KW-1133">Transmembrane helix</keyword>
<organism evidence="9 10">
    <name type="scientific">Streptomyces galbus</name>
    <dbReference type="NCBI Taxonomy" id="33898"/>
    <lineage>
        <taxon>Bacteria</taxon>
        <taxon>Bacillati</taxon>
        <taxon>Actinomycetota</taxon>
        <taxon>Actinomycetes</taxon>
        <taxon>Kitasatosporales</taxon>
        <taxon>Streptomycetaceae</taxon>
        <taxon>Streptomyces</taxon>
    </lineage>
</organism>
<feature type="transmembrane region" description="Helical" evidence="7">
    <location>
        <begin position="170"/>
        <end position="187"/>
    </location>
</feature>
<evidence type="ECO:0000313" key="10">
    <source>
        <dbReference type="Proteomes" id="UP000744032"/>
    </source>
</evidence>
<evidence type="ECO:0000256" key="4">
    <source>
        <dbReference type="ARBA" id="ARBA00022692"/>
    </source>
</evidence>
<dbReference type="RefSeq" id="WP_168372923.1">
    <property type="nucleotide sequence ID" value="NZ_JAAXMD010000047.1"/>
</dbReference>
<accession>A0ABX1IFF1</accession>
<comment type="caution">
    <text evidence="9">The sequence shown here is derived from an EMBL/GenBank/DDBJ whole genome shotgun (WGS) entry which is preliminary data.</text>
</comment>
<feature type="transmembrane region" description="Helical" evidence="7">
    <location>
        <begin position="302"/>
        <end position="319"/>
    </location>
</feature>
<feature type="transmembrane region" description="Helical" evidence="7">
    <location>
        <begin position="388"/>
        <end position="407"/>
    </location>
</feature>
<feature type="domain" description="Major facilitator superfamily (MFS) profile" evidence="8">
    <location>
        <begin position="1"/>
        <end position="192"/>
    </location>
</feature>
<keyword evidence="2" id="KW-0813">Transport</keyword>
<comment type="subcellular location">
    <subcellularLocation>
        <location evidence="1">Cell membrane</location>
        <topology evidence="1">Multi-pass membrane protein</topology>
    </subcellularLocation>
</comment>
<keyword evidence="3" id="KW-1003">Cell membrane</keyword>
<evidence type="ECO:0000256" key="5">
    <source>
        <dbReference type="ARBA" id="ARBA00022989"/>
    </source>
</evidence>
<feature type="transmembrane region" description="Helical" evidence="7">
    <location>
        <begin position="50"/>
        <end position="72"/>
    </location>
</feature>
<name>A0ABX1IFF1_STRGB</name>
<feature type="transmembrane region" description="Helical" evidence="7">
    <location>
        <begin position="360"/>
        <end position="382"/>
    </location>
</feature>
<dbReference type="SUPFAM" id="SSF103473">
    <property type="entry name" value="MFS general substrate transporter"/>
    <property type="match status" value="1"/>
</dbReference>
<gene>
    <name evidence="9" type="ORF">HF200_07840</name>
</gene>
<sequence length="430" mass="44850">MKDLLTMVRGLPPAVRILLLCATARSLSFFAVLAYMPIFLHDPVGMNGAAIGYVLGGCLLVGTVASVYGGYLADRFTKVDLMIALDGVLVLVYLALPAVHQPLVVLAVLLVANTASSSMGVTANALLAELVPSEHRAKVFSLRYSLQNIGAAVGPFLGVASVAASSGGPFLLAAAIIVAALLPLIVFRRHFTVLAADGAAVPAASADAPAASDPEKSAESFRAVLKVMRGDRALTWFTLGGIFSIVVYGPLLTFMSQYLVLVEDRDTAYRLVAYISAANAIVVISTQYLVGSRLKDNTLMRWLTWGTGAFVVGLVAMSLSTQAALLVAAVALFTLGEVIVVPAEYMFIDSIAPDGLRGSYFGAQNLVHIGVAVGPVVCGFLLQHFAPAVMFYALVAIVIAGWWFYVIGCRAAAASAVPAPAEAGKAVSGV</sequence>
<evidence type="ECO:0000256" key="2">
    <source>
        <dbReference type="ARBA" id="ARBA00022448"/>
    </source>
</evidence>
<evidence type="ECO:0000259" key="8">
    <source>
        <dbReference type="PROSITE" id="PS50850"/>
    </source>
</evidence>
<evidence type="ECO:0000256" key="1">
    <source>
        <dbReference type="ARBA" id="ARBA00004651"/>
    </source>
</evidence>
<evidence type="ECO:0000313" key="9">
    <source>
        <dbReference type="EMBL" id="NKQ24373.1"/>
    </source>
</evidence>
<protein>
    <submittedName>
        <fullName evidence="9">MFS transporter</fullName>
    </submittedName>
</protein>
<evidence type="ECO:0000256" key="6">
    <source>
        <dbReference type="ARBA" id="ARBA00023136"/>
    </source>
</evidence>
<evidence type="ECO:0000256" key="7">
    <source>
        <dbReference type="SAM" id="Phobius"/>
    </source>
</evidence>
<proteinExistence type="predicted"/>
<keyword evidence="4 7" id="KW-0812">Transmembrane</keyword>
<dbReference type="PANTHER" id="PTHR23517:SF3">
    <property type="entry name" value="INTEGRAL MEMBRANE TRANSPORT PROTEIN"/>
    <property type="match status" value="1"/>
</dbReference>
<dbReference type="Pfam" id="PF07690">
    <property type="entry name" value="MFS_1"/>
    <property type="match status" value="1"/>
</dbReference>
<dbReference type="PANTHER" id="PTHR23517">
    <property type="entry name" value="RESISTANCE PROTEIN MDTM, PUTATIVE-RELATED-RELATED"/>
    <property type="match status" value="1"/>
</dbReference>
<dbReference type="InterPro" id="IPR011701">
    <property type="entry name" value="MFS"/>
</dbReference>